<dbReference type="NCBIfam" id="NF001908">
    <property type="entry name" value="PRK00668.1"/>
    <property type="match status" value="1"/>
</dbReference>
<evidence type="ECO:0000256" key="2">
    <source>
        <dbReference type="ARBA" id="ARBA00008142"/>
    </source>
</evidence>
<feature type="binding site" evidence="8 9">
    <location>
        <position position="112"/>
    </location>
    <ligand>
        <name>ATP</name>
        <dbReference type="ChEBI" id="CHEBI:30616"/>
    </ligand>
</feature>
<dbReference type="InterPro" id="IPR023005">
    <property type="entry name" value="Nucleoside_diP_kinase_AS"/>
</dbReference>
<evidence type="ECO:0000256" key="10">
    <source>
        <dbReference type="RuleBase" id="RU004011"/>
    </source>
</evidence>
<dbReference type="CDD" id="cd04413">
    <property type="entry name" value="NDPk_I"/>
    <property type="match status" value="1"/>
</dbReference>
<dbReference type="GO" id="GO:0004550">
    <property type="term" value="F:nucleoside diphosphate kinase activity"/>
    <property type="evidence" value="ECO:0007669"/>
    <property type="project" value="UniProtKB-EC"/>
</dbReference>
<dbReference type="RefSeq" id="WP_014970609.1">
    <property type="nucleotide sequence ID" value="NZ_JASBQV010000002.1"/>
</dbReference>
<evidence type="ECO:0000259" key="12">
    <source>
        <dbReference type="SMART" id="SM00562"/>
    </source>
</evidence>
<comment type="catalytic activity">
    <reaction evidence="8 11">
        <text>a 2'-deoxyribonucleoside 5'-diphosphate + ATP = a 2'-deoxyribonucleoside 5'-triphosphate + ADP</text>
        <dbReference type="Rhea" id="RHEA:44640"/>
        <dbReference type="ChEBI" id="CHEBI:30616"/>
        <dbReference type="ChEBI" id="CHEBI:61560"/>
        <dbReference type="ChEBI" id="CHEBI:73316"/>
        <dbReference type="ChEBI" id="CHEBI:456216"/>
        <dbReference type="EC" id="2.7.4.6"/>
    </reaction>
</comment>
<evidence type="ECO:0000256" key="6">
    <source>
        <dbReference type="ARBA" id="ARBA00022840"/>
    </source>
</evidence>
<evidence type="ECO:0000256" key="4">
    <source>
        <dbReference type="ARBA" id="ARBA00022741"/>
    </source>
</evidence>
<dbReference type="Proteomes" id="UP001243286">
    <property type="component" value="Unassembled WGS sequence"/>
</dbReference>
<dbReference type="Gene3D" id="3.30.70.141">
    <property type="entry name" value="Nucleoside diphosphate kinase-like domain"/>
    <property type="match status" value="1"/>
</dbReference>
<comment type="subcellular location">
    <subcellularLocation>
        <location evidence="8">Cytoplasm</location>
    </subcellularLocation>
</comment>
<keyword evidence="6 8" id="KW-0067">ATP-binding</keyword>
<comment type="subunit">
    <text evidence="8">Homotetramer.</text>
</comment>
<keyword evidence="4 8" id="KW-0547">Nucleotide-binding</keyword>
<evidence type="ECO:0000256" key="3">
    <source>
        <dbReference type="ARBA" id="ARBA00022679"/>
    </source>
</evidence>
<dbReference type="InterPro" id="IPR001564">
    <property type="entry name" value="Nucleoside_diP_kinase"/>
</dbReference>
<comment type="cofactor">
    <cofactor evidence="1 8">
        <name>Mg(2+)</name>
        <dbReference type="ChEBI" id="CHEBI:18420"/>
    </cofactor>
</comment>
<dbReference type="InterPro" id="IPR034907">
    <property type="entry name" value="NDK-like_dom"/>
</dbReference>
<evidence type="ECO:0000313" key="13">
    <source>
        <dbReference type="EMBL" id="MDI3233932.1"/>
    </source>
</evidence>
<organism evidence="13 14">
    <name type="scientific">Exiguobacterium antarcticum</name>
    <dbReference type="NCBI Taxonomy" id="132920"/>
    <lineage>
        <taxon>Bacteria</taxon>
        <taxon>Bacillati</taxon>
        <taxon>Bacillota</taxon>
        <taxon>Bacilli</taxon>
        <taxon>Bacillales</taxon>
        <taxon>Bacillales Family XII. Incertae Sedis</taxon>
        <taxon>Exiguobacterium</taxon>
    </lineage>
</organism>
<comment type="catalytic activity">
    <reaction evidence="8">
        <text>a ribonucleoside 5'-diphosphate + ATP = a ribonucleoside 5'-triphosphate + ADP</text>
        <dbReference type="Rhea" id="RHEA:18113"/>
        <dbReference type="ChEBI" id="CHEBI:30616"/>
        <dbReference type="ChEBI" id="CHEBI:57930"/>
        <dbReference type="ChEBI" id="CHEBI:61557"/>
        <dbReference type="ChEBI" id="CHEBI:456216"/>
        <dbReference type="EC" id="2.7.4.6"/>
    </reaction>
</comment>
<keyword evidence="14" id="KW-1185">Reference proteome</keyword>
<keyword evidence="5 8" id="KW-0418">Kinase</keyword>
<feature type="active site" description="Pros-phosphohistidine intermediate" evidence="8 9">
    <location>
        <position position="115"/>
    </location>
</feature>
<accession>A0ABT6QZ19</accession>
<proteinExistence type="inferred from homology"/>
<feature type="domain" description="Nucleoside diphosphate kinase-like" evidence="12">
    <location>
        <begin position="1"/>
        <end position="138"/>
    </location>
</feature>
<evidence type="ECO:0000313" key="14">
    <source>
        <dbReference type="Proteomes" id="UP001243286"/>
    </source>
</evidence>
<keyword evidence="8" id="KW-0460">Magnesium</keyword>
<keyword evidence="8" id="KW-0963">Cytoplasm</keyword>
<evidence type="ECO:0000256" key="5">
    <source>
        <dbReference type="ARBA" id="ARBA00022777"/>
    </source>
</evidence>
<dbReference type="EMBL" id="JASBQV010000002">
    <property type="protein sequence ID" value="MDI3233932.1"/>
    <property type="molecule type" value="Genomic_DNA"/>
</dbReference>
<feature type="binding site" evidence="8 9">
    <location>
        <position position="85"/>
    </location>
    <ligand>
        <name>ATP</name>
        <dbReference type="ChEBI" id="CHEBI:30616"/>
    </ligand>
</feature>
<keyword evidence="8" id="KW-0597">Phosphoprotein</keyword>
<gene>
    <name evidence="8 13" type="primary">ndk</name>
    <name evidence="13" type="ORF">QK289_02845</name>
</gene>
<dbReference type="Pfam" id="PF00334">
    <property type="entry name" value="NDK"/>
    <property type="match status" value="1"/>
</dbReference>
<keyword evidence="8" id="KW-0479">Metal-binding</keyword>
<keyword evidence="7 8" id="KW-0546">Nucleotide metabolism</keyword>
<dbReference type="SMART" id="SM00562">
    <property type="entry name" value="NDK"/>
    <property type="match status" value="1"/>
</dbReference>
<protein>
    <recommendedName>
        <fullName evidence="8 11">Nucleoside diphosphate kinase</fullName>
        <shortName evidence="8">NDK</shortName>
        <shortName evidence="8">NDP kinase</shortName>
        <ecNumber evidence="8 11">2.7.4.6</ecNumber>
    </recommendedName>
    <alternativeName>
        <fullName evidence="8">Nucleoside-2-P kinase</fullName>
    </alternativeName>
</protein>
<dbReference type="PRINTS" id="PR01243">
    <property type="entry name" value="NUCDPKINASE"/>
</dbReference>
<evidence type="ECO:0000256" key="8">
    <source>
        <dbReference type="HAMAP-Rule" id="MF_00451"/>
    </source>
</evidence>
<dbReference type="InterPro" id="IPR036850">
    <property type="entry name" value="NDK-like_dom_sf"/>
</dbReference>
<feature type="binding site" evidence="8 9">
    <location>
        <position position="9"/>
    </location>
    <ligand>
        <name>ATP</name>
        <dbReference type="ChEBI" id="CHEBI:30616"/>
    </ligand>
</feature>
<dbReference type="PANTHER" id="PTHR11349">
    <property type="entry name" value="NUCLEOSIDE DIPHOSPHATE KINASE"/>
    <property type="match status" value="1"/>
</dbReference>
<reference evidence="13 14" key="1">
    <citation type="submission" date="2023-04" db="EMBL/GenBank/DDBJ databases">
        <title>Antarctic isolates genomes.</title>
        <authorList>
            <person name="Dimov S.G."/>
        </authorList>
    </citation>
    <scope>NUCLEOTIDE SEQUENCE [LARGE SCALE GENOMIC DNA]</scope>
    <source>
        <strain evidence="13 14">AL19</strain>
    </source>
</reference>
<dbReference type="PROSITE" id="PS51374">
    <property type="entry name" value="NDPK_LIKE"/>
    <property type="match status" value="1"/>
</dbReference>
<dbReference type="SUPFAM" id="SSF54919">
    <property type="entry name" value="Nucleoside diphosphate kinase, NDK"/>
    <property type="match status" value="1"/>
</dbReference>
<feature type="binding site" evidence="8 9">
    <location>
        <position position="91"/>
    </location>
    <ligand>
        <name>ATP</name>
        <dbReference type="ChEBI" id="CHEBI:30616"/>
    </ligand>
</feature>
<evidence type="ECO:0000256" key="11">
    <source>
        <dbReference type="RuleBase" id="RU004013"/>
    </source>
</evidence>
<name>A0ABT6QZ19_9BACL</name>
<evidence type="ECO:0000256" key="1">
    <source>
        <dbReference type="ARBA" id="ARBA00001946"/>
    </source>
</evidence>
<dbReference type="PROSITE" id="PS00469">
    <property type="entry name" value="NDPK"/>
    <property type="match status" value="1"/>
</dbReference>
<comment type="function">
    <text evidence="8">Major role in the synthesis of nucleoside triphosphates other than ATP. The ATP gamma phosphate is transferred to the NDP beta phosphate via a ping-pong mechanism, using a phosphorylated active-site intermediate.</text>
</comment>
<dbReference type="HAMAP" id="MF_00451">
    <property type="entry name" value="NDP_kinase"/>
    <property type="match status" value="1"/>
</dbReference>
<evidence type="ECO:0000256" key="7">
    <source>
        <dbReference type="ARBA" id="ARBA00023080"/>
    </source>
</evidence>
<comment type="caution">
    <text evidence="13">The sequence shown here is derived from an EMBL/GenBank/DDBJ whole genome shotgun (WGS) entry which is preliminary data.</text>
</comment>
<keyword evidence="3 8" id="KW-0808">Transferase</keyword>
<evidence type="ECO:0000256" key="9">
    <source>
        <dbReference type="PROSITE-ProRule" id="PRU00706"/>
    </source>
</evidence>
<feature type="binding site" evidence="8 9">
    <location>
        <position position="57"/>
    </location>
    <ligand>
        <name>ATP</name>
        <dbReference type="ChEBI" id="CHEBI:30616"/>
    </ligand>
</feature>
<sequence>MEQTFLMVKPDGVERGLIGEIIARIERKGFVIREMKMMQATEELAQAHYAEHAEKPFFGELVTFLTSGPVVALRVEGTDVVMVSRMMIGKTKPTEALPGTIRGDFANTMSENVIHGSDSVESAERELSLWFQGQPLNV</sequence>
<comment type="similarity">
    <text evidence="2 8 9 10">Belongs to the NDK family.</text>
</comment>
<dbReference type="EC" id="2.7.4.6" evidence="8 11"/>
<feature type="binding site" evidence="8 9">
    <location>
        <position position="102"/>
    </location>
    <ligand>
        <name>ATP</name>
        <dbReference type="ChEBI" id="CHEBI:30616"/>
    </ligand>
</feature>